<feature type="transmembrane region" description="Helical" evidence="7">
    <location>
        <begin position="167"/>
        <end position="184"/>
    </location>
</feature>
<evidence type="ECO:0000313" key="10">
    <source>
        <dbReference type="Proteomes" id="UP000246132"/>
    </source>
</evidence>
<keyword evidence="3 7" id="KW-0812">Transmembrane</keyword>
<proteinExistence type="inferred from homology"/>
<dbReference type="PANTHER" id="PTHR32322">
    <property type="entry name" value="INNER MEMBRANE TRANSPORTER"/>
    <property type="match status" value="1"/>
</dbReference>
<dbReference type="InterPro" id="IPR000620">
    <property type="entry name" value="EamA_dom"/>
</dbReference>
<comment type="subcellular location">
    <subcellularLocation>
        <location evidence="1">Membrane</location>
        <topology evidence="1">Multi-pass membrane protein</topology>
    </subcellularLocation>
</comment>
<dbReference type="RefSeq" id="WP_109765767.1">
    <property type="nucleotide sequence ID" value="NZ_JASHJV010000002.1"/>
</dbReference>
<dbReference type="Pfam" id="PF00892">
    <property type="entry name" value="EamA"/>
    <property type="match status" value="2"/>
</dbReference>
<dbReference type="InterPro" id="IPR050638">
    <property type="entry name" value="AA-Vitamin_Transporters"/>
</dbReference>
<dbReference type="OrthoDB" id="9814238at2"/>
<organism evidence="9 10">
    <name type="scientific">Oceaniradius stylonematis</name>
    <dbReference type="NCBI Taxonomy" id="2184161"/>
    <lineage>
        <taxon>Bacteria</taxon>
        <taxon>Pseudomonadati</taxon>
        <taxon>Pseudomonadota</taxon>
        <taxon>Alphaproteobacteria</taxon>
        <taxon>Hyphomicrobiales</taxon>
        <taxon>Ahrensiaceae</taxon>
        <taxon>Oceaniradius</taxon>
    </lineage>
</organism>
<evidence type="ECO:0000256" key="4">
    <source>
        <dbReference type="ARBA" id="ARBA00022989"/>
    </source>
</evidence>
<dbReference type="PROSITE" id="PS51257">
    <property type="entry name" value="PROKAR_LIPOPROTEIN"/>
    <property type="match status" value="1"/>
</dbReference>
<keyword evidence="5 7" id="KW-0472">Membrane</keyword>
<accession>A0A3A8AM31</accession>
<dbReference type="EMBL" id="QFWV02000004">
    <property type="protein sequence ID" value="RKF07704.1"/>
    <property type="molecule type" value="Genomic_DNA"/>
</dbReference>
<sequence length="336" mass="34918">MAARARCVAAGLLGPGPKPRLLAIAVMALWASCYPLIALALDDAPHLTFAALRALIGGAALMLVALATGASWPKQRIEWGWIVLAGVGMTGIGYFGMFHGAEFVAPGLATVISNTQPLIAGLLAAAFLAERAGLMGWTGLMIGFSGIVVIATPNFSAGSSSTSSVGFGYVLLATLGVAAGNIAIRQLGLRVAPVMAMGLQLIIGAMLLAILAMALEDPTQVNWSGRFLVSLLGLALPGTALAFWMWQITLAHLSVSQAVSFSFVVPIIGLTVGWAYFGETITTITIAGAVISVVGVYLASNGRSDTNEVSRRGQKHAFRAQPSSKPPRHRRASPDR</sequence>
<reference evidence="9 10" key="1">
    <citation type="journal article" date="2018" name="Int. J. Syst. Bacteriol.">
        <title>Oceaniradius stylonemae gen. nov., sp. nov., isolated from a red alga, Stylonema cornu-cervi.</title>
        <authorList>
            <person name="Jeong S."/>
        </authorList>
    </citation>
    <scope>NUCLEOTIDE SEQUENCE [LARGE SCALE GENOMIC DNA]</scope>
    <source>
        <strain evidence="9 10">StC1</strain>
    </source>
</reference>
<feature type="compositionally biased region" description="Basic residues" evidence="6">
    <location>
        <begin position="326"/>
        <end position="336"/>
    </location>
</feature>
<feature type="region of interest" description="Disordered" evidence="6">
    <location>
        <begin position="303"/>
        <end position="336"/>
    </location>
</feature>
<dbReference type="PANTHER" id="PTHR32322:SF2">
    <property type="entry name" value="EAMA DOMAIN-CONTAINING PROTEIN"/>
    <property type="match status" value="1"/>
</dbReference>
<feature type="transmembrane region" description="Helical" evidence="7">
    <location>
        <begin position="227"/>
        <end position="246"/>
    </location>
</feature>
<evidence type="ECO:0000256" key="6">
    <source>
        <dbReference type="SAM" id="MobiDB-lite"/>
    </source>
</evidence>
<feature type="transmembrane region" description="Helical" evidence="7">
    <location>
        <begin position="21"/>
        <end position="41"/>
    </location>
</feature>
<dbReference type="SUPFAM" id="SSF103481">
    <property type="entry name" value="Multidrug resistance efflux transporter EmrE"/>
    <property type="match status" value="2"/>
</dbReference>
<feature type="transmembrane region" description="Helical" evidence="7">
    <location>
        <begin position="79"/>
        <end position="97"/>
    </location>
</feature>
<dbReference type="GO" id="GO:0016020">
    <property type="term" value="C:membrane"/>
    <property type="evidence" value="ECO:0007669"/>
    <property type="project" value="UniProtKB-SubCell"/>
</dbReference>
<feature type="transmembrane region" description="Helical" evidence="7">
    <location>
        <begin position="103"/>
        <end position="127"/>
    </location>
</feature>
<feature type="transmembrane region" description="Helical" evidence="7">
    <location>
        <begin position="134"/>
        <end position="155"/>
    </location>
</feature>
<evidence type="ECO:0000313" key="9">
    <source>
        <dbReference type="EMBL" id="RKF07704.1"/>
    </source>
</evidence>
<keyword evidence="4 7" id="KW-1133">Transmembrane helix</keyword>
<feature type="transmembrane region" description="Helical" evidence="7">
    <location>
        <begin position="47"/>
        <end position="67"/>
    </location>
</feature>
<name>A0A3A8AM31_9HYPH</name>
<gene>
    <name evidence="9" type="ORF">DEM25_008090</name>
</gene>
<feature type="transmembrane region" description="Helical" evidence="7">
    <location>
        <begin position="258"/>
        <end position="277"/>
    </location>
</feature>
<comment type="similarity">
    <text evidence="2">Belongs to the EamA transporter family.</text>
</comment>
<dbReference type="Proteomes" id="UP000246132">
    <property type="component" value="Unassembled WGS sequence"/>
</dbReference>
<evidence type="ECO:0000256" key="5">
    <source>
        <dbReference type="ARBA" id="ARBA00023136"/>
    </source>
</evidence>
<keyword evidence="10" id="KW-1185">Reference proteome</keyword>
<feature type="domain" description="EamA" evidence="8">
    <location>
        <begin position="21"/>
        <end position="151"/>
    </location>
</feature>
<feature type="transmembrane region" description="Helical" evidence="7">
    <location>
        <begin position="283"/>
        <end position="302"/>
    </location>
</feature>
<evidence type="ECO:0000259" key="8">
    <source>
        <dbReference type="Pfam" id="PF00892"/>
    </source>
</evidence>
<comment type="caution">
    <text evidence="9">The sequence shown here is derived from an EMBL/GenBank/DDBJ whole genome shotgun (WGS) entry which is preliminary data.</text>
</comment>
<feature type="domain" description="EamA" evidence="8">
    <location>
        <begin position="166"/>
        <end position="300"/>
    </location>
</feature>
<evidence type="ECO:0000256" key="7">
    <source>
        <dbReference type="SAM" id="Phobius"/>
    </source>
</evidence>
<dbReference type="AlphaFoldDB" id="A0A3A8AM31"/>
<evidence type="ECO:0000256" key="1">
    <source>
        <dbReference type="ARBA" id="ARBA00004141"/>
    </source>
</evidence>
<protein>
    <submittedName>
        <fullName evidence="9">DMT family transporter</fullName>
    </submittedName>
</protein>
<evidence type="ECO:0000256" key="2">
    <source>
        <dbReference type="ARBA" id="ARBA00007362"/>
    </source>
</evidence>
<evidence type="ECO:0000256" key="3">
    <source>
        <dbReference type="ARBA" id="ARBA00022692"/>
    </source>
</evidence>
<feature type="transmembrane region" description="Helical" evidence="7">
    <location>
        <begin position="191"/>
        <end position="215"/>
    </location>
</feature>
<dbReference type="InterPro" id="IPR037185">
    <property type="entry name" value="EmrE-like"/>
</dbReference>